<feature type="transmembrane region" description="Helical" evidence="6">
    <location>
        <begin position="319"/>
        <end position="341"/>
    </location>
</feature>
<proteinExistence type="predicted"/>
<feature type="transmembrane region" description="Helical" evidence="6">
    <location>
        <begin position="361"/>
        <end position="382"/>
    </location>
</feature>
<evidence type="ECO:0000256" key="4">
    <source>
        <dbReference type="ARBA" id="ARBA00022989"/>
    </source>
</evidence>
<feature type="transmembrane region" description="Helical" evidence="6">
    <location>
        <begin position="289"/>
        <end position="307"/>
    </location>
</feature>
<evidence type="ECO:0000313" key="8">
    <source>
        <dbReference type="EMBL" id="UTV28831.1"/>
    </source>
</evidence>
<feature type="transmembrane region" description="Helical" evidence="6">
    <location>
        <begin position="194"/>
        <end position="216"/>
    </location>
</feature>
<feature type="transmembrane region" description="Helical" evidence="6">
    <location>
        <begin position="451"/>
        <end position="469"/>
    </location>
</feature>
<evidence type="ECO:0000313" key="9">
    <source>
        <dbReference type="Proteomes" id="UP001057998"/>
    </source>
</evidence>
<protein>
    <submittedName>
        <fullName evidence="8">Sodium:proton antiporter</fullName>
    </submittedName>
</protein>
<keyword evidence="4 6" id="KW-1133">Transmembrane helix</keyword>
<dbReference type="PANTHER" id="PTHR43478:SF1">
    <property type="entry name" value="NA+_H+ ANTIPORTER NHAC-LIKE C-TERMINAL DOMAIN-CONTAINING PROTEIN"/>
    <property type="match status" value="1"/>
</dbReference>
<evidence type="ECO:0000259" key="7">
    <source>
        <dbReference type="Pfam" id="PF03553"/>
    </source>
</evidence>
<evidence type="ECO:0000256" key="1">
    <source>
        <dbReference type="ARBA" id="ARBA00004651"/>
    </source>
</evidence>
<keyword evidence="9" id="KW-1185">Reference proteome</keyword>
<keyword evidence="2" id="KW-1003">Cell membrane</keyword>
<feature type="transmembrane region" description="Helical" evidence="6">
    <location>
        <begin position="394"/>
        <end position="419"/>
    </location>
</feature>
<evidence type="ECO:0000256" key="6">
    <source>
        <dbReference type="SAM" id="Phobius"/>
    </source>
</evidence>
<gene>
    <name evidence="8" type="ORF">NNL38_06215</name>
</gene>
<name>A0ABY5GI49_9GAMM</name>
<organism evidence="8 9">
    <name type="scientific">Photobacterium atrarenae</name>
    <dbReference type="NCBI Taxonomy" id="865757"/>
    <lineage>
        <taxon>Bacteria</taxon>
        <taxon>Pseudomonadati</taxon>
        <taxon>Pseudomonadota</taxon>
        <taxon>Gammaproteobacteria</taxon>
        <taxon>Vibrionales</taxon>
        <taxon>Vibrionaceae</taxon>
        <taxon>Photobacterium</taxon>
    </lineage>
</organism>
<keyword evidence="3 6" id="KW-0812">Transmembrane</keyword>
<dbReference type="PANTHER" id="PTHR43478">
    <property type="entry name" value="NA+/H+ ANTIPORTER-RELATED"/>
    <property type="match status" value="1"/>
</dbReference>
<feature type="transmembrane region" description="Helical" evidence="6">
    <location>
        <begin position="110"/>
        <end position="135"/>
    </location>
</feature>
<feature type="transmembrane region" description="Helical" evidence="6">
    <location>
        <begin position="66"/>
        <end position="90"/>
    </location>
</feature>
<dbReference type="Proteomes" id="UP001057998">
    <property type="component" value="Chromosome 1"/>
</dbReference>
<evidence type="ECO:0000256" key="5">
    <source>
        <dbReference type="ARBA" id="ARBA00023136"/>
    </source>
</evidence>
<sequence>MDSWLTLLPSCLSILLAVLTRQVYVAIFAGIMAGSVLLSENTFAGVTESFNLIAETFQSPGSVKSLIFILLIGAIINVMKQSGGIEALIYKLTHQRNIVASKTSAQLVTFGVGFLMCLEGIGSMMLVGVVGRPLFHRFELSTEKLAFVANCTGSPLAWLMPFSGAGVFLSGLLASEVEHGTLSGQPMGYVLSALPYQFYTLAILALVPLSALFHLATIQPHRKRAQNQTLNHHPNLACEQHTTRQPISSDKTQASAAAVLVPVGLLLSFLCIMTYITGEGDLLAGDISSAIYFSGFISLLGSGSYFLTRRVPIGQYVEWCIQGMQNMLPAAIILTLAFSLSRVTGELGTGKYLASYFSGELPVWLVPAAVFVACILISFSTGSSGATVSIMTPIVVSLAVSTGTNVPLIIAAMISGAVFGDQSSPISDSVIVAASAAGCTPENHFSTQLPYTVAVALLSLICYLIAGWWA</sequence>
<dbReference type="Pfam" id="PF03553">
    <property type="entry name" value="Na_H_antiporter"/>
    <property type="match status" value="1"/>
</dbReference>
<evidence type="ECO:0000256" key="2">
    <source>
        <dbReference type="ARBA" id="ARBA00022475"/>
    </source>
</evidence>
<feature type="transmembrane region" description="Helical" evidence="6">
    <location>
        <begin position="254"/>
        <end position="277"/>
    </location>
</feature>
<dbReference type="InterPro" id="IPR018461">
    <property type="entry name" value="Na/H_Antiport_NhaC-like_C"/>
</dbReference>
<reference evidence="8" key="1">
    <citation type="submission" date="2022-07" db="EMBL/GenBank/DDBJ databases">
        <title>Genome sequencing of Photobacterium atrarenae GJH2-4.</title>
        <authorList>
            <person name="Park S.-J."/>
        </authorList>
    </citation>
    <scope>NUCLEOTIDE SEQUENCE</scope>
    <source>
        <strain evidence="8">GJH2-4</strain>
    </source>
</reference>
<comment type="subcellular location">
    <subcellularLocation>
        <location evidence="1">Cell membrane</location>
        <topology evidence="1">Multi-pass membrane protein</topology>
    </subcellularLocation>
</comment>
<dbReference type="RefSeq" id="WP_255390151.1">
    <property type="nucleotide sequence ID" value="NZ_CP101508.1"/>
</dbReference>
<evidence type="ECO:0000256" key="3">
    <source>
        <dbReference type="ARBA" id="ARBA00022692"/>
    </source>
</evidence>
<feature type="domain" description="Na+/H+ antiporter NhaC-like C-terminal" evidence="7">
    <location>
        <begin position="188"/>
        <end position="468"/>
    </location>
</feature>
<keyword evidence="5 6" id="KW-0472">Membrane</keyword>
<accession>A0ABY5GI49</accession>
<dbReference type="EMBL" id="CP101508">
    <property type="protein sequence ID" value="UTV28831.1"/>
    <property type="molecule type" value="Genomic_DNA"/>
</dbReference>